<dbReference type="InterPro" id="IPR015943">
    <property type="entry name" value="WD40/YVTN_repeat-like_dom_sf"/>
</dbReference>
<dbReference type="OMA" id="IVARMIT"/>
<evidence type="ECO:0000313" key="6">
    <source>
        <dbReference type="Proteomes" id="UP000019132"/>
    </source>
</evidence>
<dbReference type="AlphaFoldDB" id="K3WHI4"/>
<keyword evidence="1 3" id="KW-0853">WD repeat</keyword>
<dbReference type="STRING" id="431595.K3WHI4"/>
<organism evidence="5 6">
    <name type="scientific">Globisporangium ultimum (strain ATCC 200006 / CBS 805.95 / DAOM BR144)</name>
    <name type="common">Pythium ultimum</name>
    <dbReference type="NCBI Taxonomy" id="431595"/>
    <lineage>
        <taxon>Eukaryota</taxon>
        <taxon>Sar</taxon>
        <taxon>Stramenopiles</taxon>
        <taxon>Oomycota</taxon>
        <taxon>Peronosporomycetes</taxon>
        <taxon>Pythiales</taxon>
        <taxon>Pythiaceae</taxon>
        <taxon>Globisporangium</taxon>
    </lineage>
</organism>
<dbReference type="EMBL" id="GL376631">
    <property type="status" value="NOT_ANNOTATED_CDS"/>
    <property type="molecule type" value="Genomic_DNA"/>
</dbReference>
<dbReference type="HOGENOM" id="CLU_827936_0_0_1"/>
<dbReference type="PROSITE" id="PS50082">
    <property type="entry name" value="WD_REPEATS_2"/>
    <property type="match status" value="3"/>
</dbReference>
<evidence type="ECO:0000256" key="2">
    <source>
        <dbReference type="ARBA" id="ARBA00022737"/>
    </source>
</evidence>
<feature type="repeat" description="WD" evidence="3">
    <location>
        <begin position="101"/>
        <end position="142"/>
    </location>
</feature>
<evidence type="ECO:0000259" key="4">
    <source>
        <dbReference type="PROSITE" id="PS51782"/>
    </source>
</evidence>
<reference evidence="6" key="2">
    <citation type="submission" date="2010-04" db="EMBL/GenBank/DDBJ databases">
        <authorList>
            <person name="Buell R."/>
            <person name="Hamilton J."/>
            <person name="Hostetler J."/>
        </authorList>
    </citation>
    <scope>NUCLEOTIDE SEQUENCE [LARGE SCALE GENOMIC DNA]</scope>
    <source>
        <strain evidence="6">DAOM:BR144</strain>
    </source>
</reference>
<dbReference type="Gene3D" id="3.10.350.10">
    <property type="entry name" value="LysM domain"/>
    <property type="match status" value="1"/>
</dbReference>
<dbReference type="InterPro" id="IPR036779">
    <property type="entry name" value="LysM_dom_sf"/>
</dbReference>
<dbReference type="PROSITE" id="PS00678">
    <property type="entry name" value="WD_REPEATS_1"/>
    <property type="match status" value="2"/>
</dbReference>
<dbReference type="PANTHER" id="PTHR22847:SF637">
    <property type="entry name" value="WD REPEAT DOMAIN 5B"/>
    <property type="match status" value="1"/>
</dbReference>
<dbReference type="InterPro" id="IPR056454">
    <property type="entry name" value="Beta-prop_IP5PC_F"/>
</dbReference>
<dbReference type="InParanoid" id="K3WHI4"/>
<dbReference type="SUPFAM" id="SSF50978">
    <property type="entry name" value="WD40 repeat-like"/>
    <property type="match status" value="1"/>
</dbReference>
<dbReference type="Pfam" id="PF23754">
    <property type="entry name" value="Beta-prop_IP5PC_F"/>
    <property type="match status" value="1"/>
</dbReference>
<dbReference type="Proteomes" id="UP000019132">
    <property type="component" value="Unassembled WGS sequence"/>
</dbReference>
<dbReference type="eggNOG" id="KOG0281">
    <property type="taxonomic scope" value="Eukaryota"/>
</dbReference>
<keyword evidence="6" id="KW-1185">Reference proteome</keyword>
<dbReference type="InterPro" id="IPR019775">
    <property type="entry name" value="WD40_repeat_CS"/>
</dbReference>
<dbReference type="CDD" id="cd00118">
    <property type="entry name" value="LysM"/>
    <property type="match status" value="1"/>
</dbReference>
<feature type="repeat" description="WD" evidence="3">
    <location>
        <begin position="245"/>
        <end position="274"/>
    </location>
</feature>
<protein>
    <recommendedName>
        <fullName evidence="4">LysM domain-containing protein</fullName>
    </recommendedName>
</protein>
<dbReference type="EnsemblProtists" id="PYU1_T004426">
    <property type="protein sequence ID" value="PYU1_T004426"/>
    <property type="gene ID" value="PYU1_G004416"/>
</dbReference>
<keyword evidence="2" id="KW-0677">Repeat</keyword>
<dbReference type="InterPro" id="IPR001680">
    <property type="entry name" value="WD40_rpt"/>
</dbReference>
<dbReference type="PROSITE" id="PS50294">
    <property type="entry name" value="WD_REPEATS_REGION"/>
    <property type="match status" value="1"/>
</dbReference>
<dbReference type="Pfam" id="PF00400">
    <property type="entry name" value="WD40"/>
    <property type="match status" value="1"/>
</dbReference>
<dbReference type="SMART" id="SM00320">
    <property type="entry name" value="WD40"/>
    <property type="match status" value="6"/>
</dbReference>
<dbReference type="PROSITE" id="PS51782">
    <property type="entry name" value="LYSM"/>
    <property type="match status" value="1"/>
</dbReference>
<name>K3WHI4_GLOUD</name>
<reference evidence="6" key="1">
    <citation type="journal article" date="2010" name="Genome Biol.">
        <title>Genome sequence of the necrotrophic plant pathogen Pythium ultimum reveals original pathogenicity mechanisms and effector repertoire.</title>
        <authorList>
            <person name="Levesque C.A."/>
            <person name="Brouwer H."/>
            <person name="Cano L."/>
            <person name="Hamilton J.P."/>
            <person name="Holt C."/>
            <person name="Huitema E."/>
            <person name="Raffaele S."/>
            <person name="Robideau G.P."/>
            <person name="Thines M."/>
            <person name="Win J."/>
            <person name="Zerillo M.M."/>
            <person name="Beakes G.W."/>
            <person name="Boore J.L."/>
            <person name="Busam D."/>
            <person name="Dumas B."/>
            <person name="Ferriera S."/>
            <person name="Fuerstenberg S.I."/>
            <person name="Gachon C.M."/>
            <person name="Gaulin E."/>
            <person name="Govers F."/>
            <person name="Grenville-Briggs L."/>
            <person name="Horner N."/>
            <person name="Hostetler J."/>
            <person name="Jiang R.H."/>
            <person name="Johnson J."/>
            <person name="Krajaejun T."/>
            <person name="Lin H."/>
            <person name="Meijer H.J."/>
            <person name="Moore B."/>
            <person name="Morris P."/>
            <person name="Phuntmart V."/>
            <person name="Puiu D."/>
            <person name="Shetty J."/>
            <person name="Stajich J.E."/>
            <person name="Tripathy S."/>
            <person name="Wawra S."/>
            <person name="van West P."/>
            <person name="Whitty B.R."/>
            <person name="Coutinho P.M."/>
            <person name="Henrissat B."/>
            <person name="Martin F."/>
            <person name="Thomas P.D."/>
            <person name="Tyler B.M."/>
            <person name="De Vries R.P."/>
            <person name="Kamoun S."/>
            <person name="Yandell M."/>
            <person name="Tisserat N."/>
            <person name="Buell C.R."/>
        </authorList>
    </citation>
    <scope>NUCLEOTIDE SEQUENCE</scope>
    <source>
        <strain evidence="6">DAOM:BR144</strain>
    </source>
</reference>
<reference evidence="5" key="3">
    <citation type="submission" date="2015-02" db="UniProtKB">
        <authorList>
            <consortium name="EnsemblProtists"/>
        </authorList>
    </citation>
    <scope>IDENTIFICATION</scope>
    <source>
        <strain evidence="5">DAOM BR144</strain>
    </source>
</reference>
<accession>K3WHI4</accession>
<dbReference type="InterPro" id="IPR036322">
    <property type="entry name" value="WD40_repeat_dom_sf"/>
</dbReference>
<feature type="domain" description="LysM" evidence="4">
    <location>
        <begin position="288"/>
        <end position="332"/>
    </location>
</feature>
<dbReference type="VEuPathDB" id="FungiDB:PYU1_G004416"/>
<evidence type="ECO:0000256" key="3">
    <source>
        <dbReference type="PROSITE-ProRule" id="PRU00221"/>
    </source>
</evidence>
<dbReference type="InterPro" id="IPR018392">
    <property type="entry name" value="LysM"/>
</dbReference>
<sequence length="336" mass="37084">AVGDPHRQHLGPPRGHEAQIVSLYYIGNRIYTGGMDAALGIWEVQDAVIGGFSVTLVTMLQEFDASVVSVVADMQLIVCGCSDCGVFVFDAVTFAIVARMITAHERSVMGIAVDSGNNWFTTAGADNRVKVWELGPRSTQTSYRKITLRHCLEPERRGDEFFNGHLHPITCIKQTSSEIVSGDSNGRIVIWNVDADHKLLRICDVHKGGIPVTCLQFDATRVVSGGQDGTICVTDFATGHLLQTLVGHKESILDLQFDRKRLMSMSSDGKLRLWYWQSRIGVGGDRKKYHILGSGETLKALSLKYRTSINQLLQWNGLPDSSHLYLGQKLIVEIDA</sequence>
<dbReference type="Pfam" id="PF01476">
    <property type="entry name" value="LysM"/>
    <property type="match status" value="1"/>
</dbReference>
<proteinExistence type="predicted"/>
<dbReference type="SUPFAM" id="SSF54106">
    <property type="entry name" value="LysM domain"/>
    <property type="match status" value="1"/>
</dbReference>
<dbReference type="GO" id="GO:1990234">
    <property type="term" value="C:transferase complex"/>
    <property type="evidence" value="ECO:0007669"/>
    <property type="project" value="UniProtKB-ARBA"/>
</dbReference>
<dbReference type="Gene3D" id="2.130.10.10">
    <property type="entry name" value="YVTN repeat-like/Quinoprotein amine dehydrogenase"/>
    <property type="match status" value="1"/>
</dbReference>
<evidence type="ECO:0000256" key="1">
    <source>
        <dbReference type="ARBA" id="ARBA00022574"/>
    </source>
</evidence>
<feature type="repeat" description="WD" evidence="3">
    <location>
        <begin position="162"/>
        <end position="201"/>
    </location>
</feature>
<dbReference type="PANTHER" id="PTHR22847">
    <property type="entry name" value="WD40 REPEAT PROTEIN"/>
    <property type="match status" value="1"/>
</dbReference>
<evidence type="ECO:0000313" key="5">
    <source>
        <dbReference type="EnsemblProtists" id="PYU1_T004426"/>
    </source>
</evidence>
<dbReference type="SMART" id="SM00257">
    <property type="entry name" value="LysM"/>
    <property type="match status" value="1"/>
</dbReference>